<dbReference type="PROSITE" id="PS50088">
    <property type="entry name" value="ANK_REPEAT"/>
    <property type="match status" value="1"/>
</dbReference>
<evidence type="ECO:0000313" key="5">
    <source>
        <dbReference type="Proteomes" id="UP000683360"/>
    </source>
</evidence>
<evidence type="ECO:0000256" key="2">
    <source>
        <dbReference type="ARBA" id="ARBA00023043"/>
    </source>
</evidence>
<feature type="repeat" description="ANK" evidence="3">
    <location>
        <begin position="37"/>
        <end position="59"/>
    </location>
</feature>
<keyword evidence="2 3" id="KW-0040">ANK repeat</keyword>
<dbReference type="EMBL" id="CAJPWZ010002024">
    <property type="protein sequence ID" value="CAG2229363.1"/>
    <property type="molecule type" value="Genomic_DNA"/>
</dbReference>
<dbReference type="PANTHER" id="PTHR24161:SF85">
    <property type="entry name" value="PALMITOYLTRANSFERASE HIP14"/>
    <property type="match status" value="1"/>
</dbReference>
<dbReference type="SUPFAM" id="SSF48403">
    <property type="entry name" value="Ankyrin repeat"/>
    <property type="match status" value="1"/>
</dbReference>
<dbReference type="InterPro" id="IPR002110">
    <property type="entry name" value="Ankyrin_rpt"/>
</dbReference>
<dbReference type="AlphaFoldDB" id="A0A8S3T720"/>
<dbReference type="InterPro" id="IPR036770">
    <property type="entry name" value="Ankyrin_rpt-contain_sf"/>
</dbReference>
<dbReference type="SMART" id="SM00248">
    <property type="entry name" value="ANK"/>
    <property type="match status" value="2"/>
</dbReference>
<reference evidence="4" key="1">
    <citation type="submission" date="2021-03" db="EMBL/GenBank/DDBJ databases">
        <authorList>
            <person name="Bekaert M."/>
        </authorList>
    </citation>
    <scope>NUCLEOTIDE SEQUENCE</scope>
</reference>
<sequence>MKVKQFFICVPRHKSTKCMNLLLRQLSQKKLTIRTRKKRTALHWAASYGNVEHVKLLIKQISGRRFESFMSKQEDSNIGIPDIEAVADGNESIVKVLISVVNSNISALDNMFRTPLHWAAVLGHSGIVSLLIMDTVGVLTYKIAVDEPDVEGRSSVYV</sequence>
<dbReference type="Proteomes" id="UP000683360">
    <property type="component" value="Unassembled WGS sequence"/>
</dbReference>
<dbReference type="OrthoDB" id="20872at2759"/>
<keyword evidence="5" id="KW-1185">Reference proteome</keyword>
<dbReference type="Gene3D" id="1.25.40.20">
    <property type="entry name" value="Ankyrin repeat-containing domain"/>
    <property type="match status" value="2"/>
</dbReference>
<gene>
    <name evidence="4" type="ORF">MEDL_42274</name>
</gene>
<dbReference type="PANTHER" id="PTHR24161">
    <property type="entry name" value="ANK_REP_REGION DOMAIN-CONTAINING PROTEIN-RELATED"/>
    <property type="match status" value="1"/>
</dbReference>
<proteinExistence type="predicted"/>
<keyword evidence="1" id="KW-0677">Repeat</keyword>
<protein>
    <submittedName>
        <fullName evidence="4">INVS</fullName>
    </submittedName>
</protein>
<evidence type="ECO:0000313" key="4">
    <source>
        <dbReference type="EMBL" id="CAG2229363.1"/>
    </source>
</evidence>
<evidence type="ECO:0000256" key="1">
    <source>
        <dbReference type="ARBA" id="ARBA00022737"/>
    </source>
</evidence>
<name>A0A8S3T720_MYTED</name>
<comment type="caution">
    <text evidence="4">The sequence shown here is derived from an EMBL/GenBank/DDBJ whole genome shotgun (WGS) entry which is preliminary data.</text>
</comment>
<dbReference type="PROSITE" id="PS50297">
    <property type="entry name" value="ANK_REP_REGION"/>
    <property type="match status" value="1"/>
</dbReference>
<evidence type="ECO:0000256" key="3">
    <source>
        <dbReference type="PROSITE-ProRule" id="PRU00023"/>
    </source>
</evidence>
<organism evidence="4 5">
    <name type="scientific">Mytilus edulis</name>
    <name type="common">Blue mussel</name>
    <dbReference type="NCBI Taxonomy" id="6550"/>
    <lineage>
        <taxon>Eukaryota</taxon>
        <taxon>Metazoa</taxon>
        <taxon>Spiralia</taxon>
        <taxon>Lophotrochozoa</taxon>
        <taxon>Mollusca</taxon>
        <taxon>Bivalvia</taxon>
        <taxon>Autobranchia</taxon>
        <taxon>Pteriomorphia</taxon>
        <taxon>Mytilida</taxon>
        <taxon>Mytiloidea</taxon>
        <taxon>Mytilidae</taxon>
        <taxon>Mytilinae</taxon>
        <taxon>Mytilus</taxon>
    </lineage>
</organism>
<accession>A0A8S3T720</accession>
<dbReference type="Pfam" id="PF12796">
    <property type="entry name" value="Ank_2"/>
    <property type="match status" value="2"/>
</dbReference>